<evidence type="ECO:0000256" key="4">
    <source>
        <dbReference type="ARBA" id="ARBA00022695"/>
    </source>
</evidence>
<evidence type="ECO:0000256" key="3">
    <source>
        <dbReference type="ARBA" id="ARBA00022679"/>
    </source>
</evidence>
<dbReference type="InterPro" id="IPR000394">
    <property type="entry name" value="RNA_pol_sigma_54"/>
</dbReference>
<comment type="similarity">
    <text evidence="1 9">Belongs to the sigma-54 factor family.</text>
</comment>
<evidence type="ECO:0000259" key="12">
    <source>
        <dbReference type="Pfam" id="PF04963"/>
    </source>
</evidence>
<dbReference type="Gene3D" id="1.10.10.1330">
    <property type="entry name" value="RNA polymerase sigma-54 factor, core-binding domain"/>
    <property type="match status" value="1"/>
</dbReference>
<keyword evidence="14" id="KW-1185">Reference proteome</keyword>
<feature type="domain" description="RNA polymerase sigma factor 54 DNA-binding" evidence="11">
    <location>
        <begin position="337"/>
        <end position="495"/>
    </location>
</feature>
<dbReference type="PANTHER" id="PTHR32248">
    <property type="entry name" value="RNA POLYMERASE SIGMA-54 FACTOR"/>
    <property type="match status" value="1"/>
</dbReference>
<comment type="caution">
    <text evidence="13">The sequence shown here is derived from an EMBL/GenBank/DDBJ whole genome shotgun (WGS) entry which is preliminary data.</text>
</comment>
<name>A0A219B382_9SPHN</name>
<keyword evidence="7 9" id="KW-0238">DNA-binding</keyword>
<keyword evidence="5 9" id="KW-0805">Transcription regulation</keyword>
<keyword evidence="6 9" id="KW-0731">Sigma factor</keyword>
<dbReference type="Pfam" id="PF04963">
    <property type="entry name" value="Sigma54_CBD"/>
    <property type="match status" value="1"/>
</dbReference>
<feature type="domain" description="RNA polymerase sigma factor 54 core-binding" evidence="12">
    <location>
        <begin position="140"/>
        <end position="321"/>
    </location>
</feature>
<dbReference type="Pfam" id="PF00309">
    <property type="entry name" value="Sigma54_AID"/>
    <property type="match status" value="1"/>
</dbReference>
<gene>
    <name evidence="13" type="ORF">B5C34_01640</name>
</gene>
<keyword evidence="8 9" id="KW-0804">Transcription</keyword>
<dbReference type="NCBIfam" id="TIGR02395">
    <property type="entry name" value="rpoN_sigma"/>
    <property type="match status" value="1"/>
</dbReference>
<dbReference type="InterPro" id="IPR007046">
    <property type="entry name" value="RNA_pol_sigma_54_core-bd"/>
</dbReference>
<keyword evidence="2 9" id="KW-0240">DNA-directed RNA polymerase</keyword>
<dbReference type="PANTHER" id="PTHR32248:SF4">
    <property type="entry name" value="RNA POLYMERASE SIGMA-54 FACTOR"/>
    <property type="match status" value="1"/>
</dbReference>
<evidence type="ECO:0000256" key="6">
    <source>
        <dbReference type="ARBA" id="ARBA00023082"/>
    </source>
</evidence>
<proteinExistence type="inferred from homology"/>
<dbReference type="OrthoDB" id="9814402at2"/>
<organism evidence="13 14">
    <name type="scientific">Pacificimonas flava</name>
    <dbReference type="NCBI Taxonomy" id="1234595"/>
    <lineage>
        <taxon>Bacteria</taxon>
        <taxon>Pseudomonadati</taxon>
        <taxon>Pseudomonadota</taxon>
        <taxon>Alphaproteobacteria</taxon>
        <taxon>Sphingomonadales</taxon>
        <taxon>Sphingosinicellaceae</taxon>
        <taxon>Pacificimonas</taxon>
    </lineage>
</organism>
<dbReference type="EMBL" id="NFZT01000001">
    <property type="protein sequence ID" value="OWV32279.1"/>
    <property type="molecule type" value="Genomic_DNA"/>
</dbReference>
<dbReference type="GO" id="GO:0006352">
    <property type="term" value="P:DNA-templated transcription initiation"/>
    <property type="evidence" value="ECO:0007669"/>
    <property type="project" value="InterPro"/>
</dbReference>
<dbReference type="PIRSF" id="PIRSF000774">
    <property type="entry name" value="RpoN"/>
    <property type="match status" value="1"/>
</dbReference>
<evidence type="ECO:0000256" key="1">
    <source>
        <dbReference type="ARBA" id="ARBA00008798"/>
    </source>
</evidence>
<dbReference type="GO" id="GO:0016987">
    <property type="term" value="F:sigma factor activity"/>
    <property type="evidence" value="ECO:0007669"/>
    <property type="project" value="UniProtKB-KW"/>
</dbReference>
<dbReference type="GO" id="GO:0000428">
    <property type="term" value="C:DNA-directed RNA polymerase complex"/>
    <property type="evidence" value="ECO:0007669"/>
    <property type="project" value="UniProtKB-KW"/>
</dbReference>
<dbReference type="Proteomes" id="UP000198462">
    <property type="component" value="Unassembled WGS sequence"/>
</dbReference>
<evidence type="ECO:0000313" key="13">
    <source>
        <dbReference type="EMBL" id="OWV32279.1"/>
    </source>
</evidence>
<accession>A0A219B382</accession>
<reference evidence="14" key="1">
    <citation type="submission" date="2017-05" db="EMBL/GenBank/DDBJ databases">
        <authorList>
            <person name="Lin X."/>
        </authorList>
    </citation>
    <scope>NUCLEOTIDE SEQUENCE [LARGE SCALE GENOMIC DNA]</scope>
    <source>
        <strain evidence="14">JLT2012</strain>
    </source>
</reference>
<dbReference type="PROSITE" id="PS50044">
    <property type="entry name" value="SIGMA54_3"/>
    <property type="match status" value="1"/>
</dbReference>
<evidence type="ECO:0000256" key="5">
    <source>
        <dbReference type="ARBA" id="ARBA00023015"/>
    </source>
</evidence>
<dbReference type="PROSITE" id="PS00717">
    <property type="entry name" value="SIGMA54_1"/>
    <property type="match status" value="1"/>
</dbReference>
<evidence type="ECO:0000256" key="9">
    <source>
        <dbReference type="PIRNR" id="PIRNR000774"/>
    </source>
</evidence>
<evidence type="ECO:0000256" key="2">
    <source>
        <dbReference type="ARBA" id="ARBA00022478"/>
    </source>
</evidence>
<dbReference type="GO" id="GO:0016779">
    <property type="term" value="F:nucleotidyltransferase activity"/>
    <property type="evidence" value="ECO:0007669"/>
    <property type="project" value="UniProtKB-KW"/>
</dbReference>
<evidence type="ECO:0000259" key="11">
    <source>
        <dbReference type="Pfam" id="PF04552"/>
    </source>
</evidence>
<dbReference type="InterPro" id="IPR038709">
    <property type="entry name" value="RpoN_core-bd_sf"/>
</dbReference>
<dbReference type="PROSITE" id="PS00718">
    <property type="entry name" value="SIGMA54_2"/>
    <property type="match status" value="1"/>
</dbReference>
<evidence type="ECO:0000256" key="7">
    <source>
        <dbReference type="ARBA" id="ARBA00023125"/>
    </source>
</evidence>
<dbReference type="Pfam" id="PF04552">
    <property type="entry name" value="Sigma54_DBD"/>
    <property type="match status" value="1"/>
</dbReference>
<dbReference type="NCBIfam" id="NF009118">
    <property type="entry name" value="PRK12469.1"/>
    <property type="match status" value="1"/>
</dbReference>
<feature type="region of interest" description="Disordered" evidence="10">
    <location>
        <begin position="48"/>
        <end position="90"/>
    </location>
</feature>
<protein>
    <recommendedName>
        <fullName evidence="9">RNA polymerase sigma-54 factor</fullName>
    </recommendedName>
</protein>
<sequence length="505" mass="54476">MLGPRLDLKQSQQLVMTPQLQQAIKLLALSNVELEAVVQAEVEKNPLLDMPEQAAEPQEAGMDGRTDGADGGEPAGADDLIGSGAGESDAPLDVDYGAETFHHDGPTDGIGETPAAAEQLSLNGTGIGGEEGVDPGAIGSAPRSLRDVLEEQAGVLSHDQQVVAHTIVDLIDEAGYFTGDCGEIAERLGAPPEFVEDVLAKVQTFEPTGVGARTLSECIAIQAREADRYDPAMATLIDRLDLVARGDLQALQRLCRVDAEDMSDMLSELRRYDPKPGYAFGGQGDISPVVPDIFVRPDDEGGWAIELNQATLPRLLVNREYAASLSAQGKQSKETKAFLSDCLQSANWLMNALDQRQRTIVRVTSELVKQQDGFFRRGISALKPLTLRAVAEEIEMHESTVSRVTSNKYLSCERGLFELKYFFTSAIQTSEGEDVSAEAVKSRIGALIAAESPKKVLSDDKLVTILKGEGFDIARRTVAKYREAMGIGSSVQRRRSYKLDSAVNA</sequence>
<dbReference type="PRINTS" id="PR00045">
    <property type="entry name" value="SIGMA54FCT"/>
</dbReference>
<dbReference type="RefSeq" id="WP_088711078.1">
    <property type="nucleotide sequence ID" value="NZ_NFZT01000001.1"/>
</dbReference>
<keyword evidence="4 9" id="KW-0548">Nucleotidyltransferase</keyword>
<comment type="function">
    <text evidence="9">Sigma factors are initiation factors that promote the attachment of RNA polymerase to specific initiation sites and are then released.</text>
</comment>
<evidence type="ECO:0000313" key="14">
    <source>
        <dbReference type="Proteomes" id="UP000198462"/>
    </source>
</evidence>
<dbReference type="GO" id="GO:0003677">
    <property type="term" value="F:DNA binding"/>
    <property type="evidence" value="ECO:0007669"/>
    <property type="project" value="UniProtKB-KW"/>
</dbReference>
<evidence type="ECO:0000256" key="8">
    <source>
        <dbReference type="ARBA" id="ARBA00023163"/>
    </source>
</evidence>
<dbReference type="AlphaFoldDB" id="A0A219B382"/>
<dbReference type="Gene3D" id="1.10.10.60">
    <property type="entry name" value="Homeodomain-like"/>
    <property type="match status" value="1"/>
</dbReference>
<dbReference type="NCBIfam" id="NF004596">
    <property type="entry name" value="PRK05932.1-3"/>
    <property type="match status" value="1"/>
</dbReference>
<dbReference type="GO" id="GO:0001216">
    <property type="term" value="F:DNA-binding transcription activator activity"/>
    <property type="evidence" value="ECO:0007669"/>
    <property type="project" value="InterPro"/>
</dbReference>
<evidence type="ECO:0000256" key="10">
    <source>
        <dbReference type="SAM" id="MobiDB-lite"/>
    </source>
</evidence>
<keyword evidence="3 9" id="KW-0808">Transferase</keyword>
<dbReference type="InterPro" id="IPR007634">
    <property type="entry name" value="RNA_pol_sigma_54_DNA-bd"/>
</dbReference>